<dbReference type="InParanoid" id="A0A1Z5KK45"/>
<comment type="caution">
    <text evidence="1">The sequence shown here is derived from an EMBL/GenBank/DDBJ whole genome shotgun (WGS) entry which is preliminary data.</text>
</comment>
<name>A0A1Z5KK45_FISSO</name>
<dbReference type="AlphaFoldDB" id="A0A1Z5KK45"/>
<dbReference type="Proteomes" id="UP000198406">
    <property type="component" value="Unassembled WGS sequence"/>
</dbReference>
<protein>
    <submittedName>
        <fullName evidence="1">Uncharacterized protein</fullName>
    </submittedName>
</protein>
<gene>
    <name evidence="1" type="ORF">FisN_2Hh431</name>
</gene>
<accession>A0A1Z5KK45</accession>
<keyword evidence="2" id="KW-1185">Reference proteome</keyword>
<sequence>MTSDYTIKRVGNKGNYRLIGLEKVENLDVFLNEVDEATRLWIEDLKVFATSQPKQSPGDYIRFKCEIDVDHQMRPTQVLLFYGKKVKSLALAVERVLSLPDVCQDRSVEFLGLAGGTSKNLIFLPAQLEKLLTLHATRSYMFTCFDLSPQQAILLARHNLEGVRFCSISDKGEALVKYLEHNNDKRTFGAYMHQFNNAWNNIVTFLTRAPCPIFEELLFDPCHNTNAGCNAFIVQANVKSIAITLSPIITRTRKASFEPLLHALYDGTLVAPKLRVCFDTHDRNQGIFLDFYTIAVQALFVAMSSRKCQLKELHLQLSDVADEHTLDFIVEKCLMPMLQQNKSLETLGIDVLDQLLLNTIANHPRLRNIVHAPFEEPTLREYGFLREWYPQNPSHHIWFEHMTTILPHEGRRVVTECPVKEWRKFVFFCQFKRLRHVNNERARSHLLVTALANHSDAPQQIYFLLRGNQDLLA</sequence>
<evidence type="ECO:0000313" key="1">
    <source>
        <dbReference type="EMBL" id="GAX26636.1"/>
    </source>
</evidence>
<reference evidence="1 2" key="1">
    <citation type="journal article" date="2015" name="Plant Cell">
        <title>Oil accumulation by the oleaginous diatom Fistulifera solaris as revealed by the genome and transcriptome.</title>
        <authorList>
            <person name="Tanaka T."/>
            <person name="Maeda Y."/>
            <person name="Veluchamy A."/>
            <person name="Tanaka M."/>
            <person name="Abida H."/>
            <person name="Marechal E."/>
            <person name="Bowler C."/>
            <person name="Muto M."/>
            <person name="Sunaga Y."/>
            <person name="Tanaka M."/>
            <person name="Yoshino T."/>
            <person name="Taniguchi T."/>
            <person name="Fukuda Y."/>
            <person name="Nemoto M."/>
            <person name="Matsumoto M."/>
            <person name="Wong P.S."/>
            <person name="Aburatani S."/>
            <person name="Fujibuchi W."/>
        </authorList>
    </citation>
    <scope>NUCLEOTIDE SEQUENCE [LARGE SCALE GENOMIC DNA]</scope>
    <source>
        <strain evidence="1 2">JPCC DA0580</strain>
    </source>
</reference>
<organism evidence="1 2">
    <name type="scientific">Fistulifera solaris</name>
    <name type="common">Oleaginous diatom</name>
    <dbReference type="NCBI Taxonomy" id="1519565"/>
    <lineage>
        <taxon>Eukaryota</taxon>
        <taxon>Sar</taxon>
        <taxon>Stramenopiles</taxon>
        <taxon>Ochrophyta</taxon>
        <taxon>Bacillariophyta</taxon>
        <taxon>Bacillariophyceae</taxon>
        <taxon>Bacillariophycidae</taxon>
        <taxon>Naviculales</taxon>
        <taxon>Naviculaceae</taxon>
        <taxon>Fistulifera</taxon>
    </lineage>
</organism>
<evidence type="ECO:0000313" key="2">
    <source>
        <dbReference type="Proteomes" id="UP000198406"/>
    </source>
</evidence>
<dbReference type="EMBL" id="BDSP01000251">
    <property type="protein sequence ID" value="GAX26636.1"/>
    <property type="molecule type" value="Genomic_DNA"/>
</dbReference>
<proteinExistence type="predicted"/>